<evidence type="ECO:0000256" key="3">
    <source>
        <dbReference type="ARBA" id="ARBA00023002"/>
    </source>
</evidence>
<dbReference type="Pfam" id="PF00743">
    <property type="entry name" value="FMO-like"/>
    <property type="match status" value="1"/>
</dbReference>
<evidence type="ECO:0000313" key="6">
    <source>
        <dbReference type="EMBL" id="MEX6633506.1"/>
    </source>
</evidence>
<dbReference type="Proteomes" id="UP001560685">
    <property type="component" value="Unassembled WGS sequence"/>
</dbReference>
<dbReference type="Gene3D" id="3.50.50.60">
    <property type="entry name" value="FAD/NAD(P)-binding domain"/>
    <property type="match status" value="2"/>
</dbReference>
<proteinExistence type="predicted"/>
<evidence type="ECO:0000256" key="1">
    <source>
        <dbReference type="ARBA" id="ARBA00022630"/>
    </source>
</evidence>
<dbReference type="RefSeq" id="WP_369313474.1">
    <property type="nucleotide sequence ID" value="NZ_JBEHZE010000001.1"/>
</dbReference>
<reference evidence="6 7" key="1">
    <citation type="submission" date="2024-05" db="EMBL/GenBank/DDBJ databases">
        <title>Three bacterial strains, DH-69, EH-24, and ECK-19 isolated from coastal sediments.</title>
        <authorList>
            <person name="Ye Y.-Q."/>
            <person name="Du Z.-J."/>
        </authorList>
    </citation>
    <scope>NUCLEOTIDE SEQUENCE [LARGE SCALE GENOMIC DNA]</scope>
    <source>
        <strain evidence="6 7">ECK-19</strain>
    </source>
</reference>
<dbReference type="PANTHER" id="PTHR42877">
    <property type="entry name" value="L-ORNITHINE N(5)-MONOOXYGENASE-RELATED"/>
    <property type="match status" value="1"/>
</dbReference>
<keyword evidence="7" id="KW-1185">Reference proteome</keyword>
<evidence type="ECO:0000256" key="5">
    <source>
        <dbReference type="SAM" id="MobiDB-lite"/>
    </source>
</evidence>
<gene>
    <name evidence="6" type="ORF">ABFZ84_08080</name>
</gene>
<dbReference type="PANTHER" id="PTHR42877:SF4">
    <property type="entry name" value="FAD_NAD(P)-BINDING DOMAIN-CONTAINING PROTEIN-RELATED"/>
    <property type="match status" value="1"/>
</dbReference>
<dbReference type="GO" id="GO:0016491">
    <property type="term" value="F:oxidoreductase activity"/>
    <property type="evidence" value="ECO:0007669"/>
    <property type="project" value="UniProtKB-KW"/>
</dbReference>
<dbReference type="InterPro" id="IPR051209">
    <property type="entry name" value="FAD-bind_Monooxygenase_sf"/>
</dbReference>
<evidence type="ECO:0000256" key="2">
    <source>
        <dbReference type="ARBA" id="ARBA00022827"/>
    </source>
</evidence>
<name>A0ABV3Z3W8_9PROT</name>
<feature type="compositionally biased region" description="Basic and acidic residues" evidence="5">
    <location>
        <begin position="1"/>
        <end position="17"/>
    </location>
</feature>
<evidence type="ECO:0000256" key="4">
    <source>
        <dbReference type="ARBA" id="ARBA00035159"/>
    </source>
</evidence>
<evidence type="ECO:0000313" key="7">
    <source>
        <dbReference type="Proteomes" id="UP001560685"/>
    </source>
</evidence>
<keyword evidence="1" id="KW-0285">Flavoprotein</keyword>
<dbReference type="EMBL" id="JBEHZE010000001">
    <property type="protein sequence ID" value="MEX6633506.1"/>
    <property type="molecule type" value="Genomic_DNA"/>
</dbReference>
<organism evidence="6 7">
    <name type="scientific">Hyphococcus lacteus</name>
    <dbReference type="NCBI Taxonomy" id="3143536"/>
    <lineage>
        <taxon>Bacteria</taxon>
        <taxon>Pseudomonadati</taxon>
        <taxon>Pseudomonadota</taxon>
        <taxon>Alphaproteobacteria</taxon>
        <taxon>Parvularculales</taxon>
        <taxon>Parvularculaceae</taxon>
        <taxon>Hyphococcus</taxon>
    </lineage>
</organism>
<dbReference type="InterPro" id="IPR020946">
    <property type="entry name" value="Flavin_mOase-like"/>
</dbReference>
<sequence>MPDDHKQSFAVKPDRSRTGGGPRIAILGAGFSGLGMAIRLRQEGHENFVIYEKADEVGGTWRENTYPGVACDVPSHLYSFSFEPNPNWSKRYSPGPEILDYLKHCAQKYDLYRSISFGKTITSIRHDGTRWHIEFSNNETATADIVISGLGGLHEPNFPNLPGMNDFDGPMFHTAQWREDVDLSGKRVAIVGSAASAVQVIPEIVKQVAHLDIYQRTPNWVMARDSYAYPKWLKAIFKRVPILARIYRGQYFSMAEWRFALFKNKESRIKRLSRKLFTKHMEAQVPEPSLRKKLTPTYPIGCKRILISDDYLPAVQRDNVDLITDGIECFTTHGIRSAGGRERDVDVVILATGFKPFDILDSIGVIGPSGTSLKESWKNGVVAHRTVAAPGFPNFFLLLGPNSGLGHNSVVLMIEAQVNYILKLLKTAEIGDHHLIEPSAAATKAFDARLQTDLQSRVWASDCGAWYVDENGRNFTLYPHSVREYLREMKTPDLSEYVVTELV</sequence>
<dbReference type="InterPro" id="IPR036188">
    <property type="entry name" value="FAD/NAD-bd_sf"/>
</dbReference>
<feature type="region of interest" description="Disordered" evidence="5">
    <location>
        <begin position="1"/>
        <end position="21"/>
    </location>
</feature>
<dbReference type="InterPro" id="IPR000960">
    <property type="entry name" value="Flavin_mOase"/>
</dbReference>
<protein>
    <recommendedName>
        <fullName evidence="4">Trimethylamine monooxygenase</fullName>
    </recommendedName>
</protein>
<accession>A0ABV3Z3W8</accession>
<keyword evidence="2" id="KW-0274">FAD</keyword>
<keyword evidence="3 6" id="KW-0560">Oxidoreductase</keyword>
<dbReference type="SUPFAM" id="SSF51905">
    <property type="entry name" value="FAD/NAD(P)-binding domain"/>
    <property type="match status" value="2"/>
</dbReference>
<dbReference type="PRINTS" id="PR00370">
    <property type="entry name" value="FMOXYGENASE"/>
</dbReference>
<comment type="caution">
    <text evidence="6">The sequence shown here is derived from an EMBL/GenBank/DDBJ whole genome shotgun (WGS) entry which is preliminary data.</text>
</comment>